<dbReference type="Pfam" id="PF00589">
    <property type="entry name" value="Phage_integrase"/>
    <property type="match status" value="1"/>
</dbReference>
<dbReference type="KEGG" id="rter:IDM49_04380"/>
<dbReference type="InterPro" id="IPR044068">
    <property type="entry name" value="CB"/>
</dbReference>
<evidence type="ECO:0000259" key="6">
    <source>
        <dbReference type="PROSITE" id="PS51898"/>
    </source>
</evidence>
<proteinExistence type="inferred from homology"/>
<dbReference type="PROSITE" id="PS51900">
    <property type="entry name" value="CB"/>
    <property type="match status" value="1"/>
</dbReference>
<dbReference type="PANTHER" id="PTHR30349:SF41">
    <property type="entry name" value="INTEGRASE_RECOMBINASE PROTEIN MJ0367-RELATED"/>
    <property type="match status" value="1"/>
</dbReference>
<dbReference type="GO" id="GO:0003677">
    <property type="term" value="F:DNA binding"/>
    <property type="evidence" value="ECO:0007669"/>
    <property type="project" value="UniProtKB-UniRule"/>
</dbReference>
<name>A0A7H2BFR0_9MICC</name>
<dbReference type="GO" id="GO:0015074">
    <property type="term" value="P:DNA integration"/>
    <property type="evidence" value="ECO:0007669"/>
    <property type="project" value="UniProtKB-KW"/>
</dbReference>
<evidence type="ECO:0000313" key="9">
    <source>
        <dbReference type="Proteomes" id="UP000516404"/>
    </source>
</evidence>
<dbReference type="GO" id="GO:0006310">
    <property type="term" value="P:DNA recombination"/>
    <property type="evidence" value="ECO:0007669"/>
    <property type="project" value="UniProtKB-KW"/>
</dbReference>
<dbReference type="Proteomes" id="UP000516404">
    <property type="component" value="Chromosome"/>
</dbReference>
<dbReference type="PROSITE" id="PS51898">
    <property type="entry name" value="TYR_RECOMBINASE"/>
    <property type="match status" value="1"/>
</dbReference>
<evidence type="ECO:0000259" key="7">
    <source>
        <dbReference type="PROSITE" id="PS51900"/>
    </source>
</evidence>
<evidence type="ECO:0000256" key="3">
    <source>
        <dbReference type="ARBA" id="ARBA00023125"/>
    </source>
</evidence>
<evidence type="ECO:0000256" key="2">
    <source>
        <dbReference type="ARBA" id="ARBA00022908"/>
    </source>
</evidence>
<dbReference type="InterPro" id="IPR002104">
    <property type="entry name" value="Integrase_catalytic"/>
</dbReference>
<feature type="domain" description="Core-binding (CB)" evidence="7">
    <location>
        <begin position="26"/>
        <end position="121"/>
    </location>
</feature>
<accession>A0A7H2BFR0</accession>
<dbReference type="RefSeq" id="WP_190725159.1">
    <property type="nucleotide sequence ID" value="NZ_CP061539.1"/>
</dbReference>
<keyword evidence="2" id="KW-0229">DNA integration</keyword>
<organism evidence="8 9">
    <name type="scientific">Rothia terrae</name>
    <dbReference type="NCBI Taxonomy" id="396015"/>
    <lineage>
        <taxon>Bacteria</taxon>
        <taxon>Bacillati</taxon>
        <taxon>Actinomycetota</taxon>
        <taxon>Actinomycetes</taxon>
        <taxon>Micrococcales</taxon>
        <taxon>Micrococcaceae</taxon>
        <taxon>Rothia</taxon>
    </lineage>
</organism>
<dbReference type="Gene3D" id="1.10.150.130">
    <property type="match status" value="1"/>
</dbReference>
<evidence type="ECO:0000256" key="4">
    <source>
        <dbReference type="ARBA" id="ARBA00023172"/>
    </source>
</evidence>
<dbReference type="GeneID" id="96623461"/>
<comment type="similarity">
    <text evidence="1">Belongs to the 'phage' integrase family.</text>
</comment>
<protein>
    <submittedName>
        <fullName evidence="8">Tyrosine-type recombinase/integrase</fullName>
    </submittedName>
</protein>
<evidence type="ECO:0000256" key="5">
    <source>
        <dbReference type="PROSITE-ProRule" id="PRU01248"/>
    </source>
</evidence>
<evidence type="ECO:0000313" key="8">
    <source>
        <dbReference type="EMBL" id="QNV38506.1"/>
    </source>
</evidence>
<sequence>MYKTQKIQHLNGGKSLTIIGSDYLPFPPAHKYLTFLRYQETSPNTITTYATALTQWLNFLELTETPWETPNNLTVAQFAHWLKTGLTPTMPYVGKEPEPLRSPATIGLKIAAVSAFYKFHAQNTGNDSGYLAVTSHHGSRYSSPYKGFLTGVADKKPTRSPVFRIRTGNKTRTPIFTPTEIKTILDACATQDEYGYWKASMQGVRNRFLFATLAETGIRLGEALSLRHQDINITSGVQPYIDVIPRQDHPGGSRVKARYERRIYIGDDLASLYSAYVWELMENNIDLVVDELGQHFILVNGHNAKDPFSALTQTNVYDLVRRLKKKLGAKVNPAWTPHWFRHTHATALLLSGAPPHIVMRRLGHQDIQTTLNTYGWVTEDAELKSISSWKDYATGWENHTAD</sequence>
<dbReference type="InterPro" id="IPR010998">
    <property type="entry name" value="Integrase_recombinase_N"/>
</dbReference>
<feature type="domain" description="Tyr recombinase" evidence="6">
    <location>
        <begin position="171"/>
        <end position="388"/>
    </location>
</feature>
<keyword evidence="9" id="KW-1185">Reference proteome</keyword>
<reference evidence="8 9" key="1">
    <citation type="submission" date="2020-09" db="EMBL/GenBank/DDBJ databases">
        <title>Investigation of environmental microbes.</title>
        <authorList>
            <person name="Ou Y."/>
            <person name="Kang Q."/>
        </authorList>
    </citation>
    <scope>NUCLEOTIDE SEQUENCE [LARGE SCALE GENOMIC DNA]</scope>
    <source>
        <strain evidence="8 9">KJZ-14</strain>
    </source>
</reference>
<dbReference type="InterPro" id="IPR004107">
    <property type="entry name" value="Integrase_SAM-like_N"/>
</dbReference>
<keyword evidence="3 5" id="KW-0238">DNA-binding</keyword>
<gene>
    <name evidence="8" type="ORF">IDM49_04380</name>
</gene>
<evidence type="ECO:0000256" key="1">
    <source>
        <dbReference type="ARBA" id="ARBA00008857"/>
    </source>
</evidence>
<dbReference type="EMBL" id="CP061539">
    <property type="protein sequence ID" value="QNV38506.1"/>
    <property type="molecule type" value="Genomic_DNA"/>
</dbReference>
<dbReference type="Pfam" id="PF02899">
    <property type="entry name" value="Phage_int_SAM_1"/>
    <property type="match status" value="1"/>
</dbReference>
<dbReference type="AlphaFoldDB" id="A0A7H2BFR0"/>
<dbReference type="Gene3D" id="1.10.443.10">
    <property type="entry name" value="Intergrase catalytic core"/>
    <property type="match status" value="1"/>
</dbReference>
<dbReference type="SUPFAM" id="SSF56349">
    <property type="entry name" value="DNA breaking-rejoining enzymes"/>
    <property type="match status" value="1"/>
</dbReference>
<dbReference type="InterPro" id="IPR011010">
    <property type="entry name" value="DNA_brk_join_enz"/>
</dbReference>
<dbReference type="InterPro" id="IPR050090">
    <property type="entry name" value="Tyrosine_recombinase_XerCD"/>
</dbReference>
<keyword evidence="4" id="KW-0233">DNA recombination</keyword>
<dbReference type="InterPro" id="IPR013762">
    <property type="entry name" value="Integrase-like_cat_sf"/>
</dbReference>
<dbReference type="PANTHER" id="PTHR30349">
    <property type="entry name" value="PHAGE INTEGRASE-RELATED"/>
    <property type="match status" value="1"/>
</dbReference>